<keyword evidence="5" id="KW-1185">Reference proteome</keyword>
<comment type="caution">
    <text evidence="4">The sequence shown here is derived from an EMBL/GenBank/DDBJ whole genome shotgun (WGS) entry which is preliminary data.</text>
</comment>
<name>A0ABP0F3L4_CLALP</name>
<dbReference type="Pfam" id="PF07258">
    <property type="entry name" value="COMM_domain"/>
    <property type="match status" value="1"/>
</dbReference>
<feature type="domain" description="COMM" evidence="3">
    <location>
        <begin position="136"/>
        <end position="200"/>
    </location>
</feature>
<dbReference type="Proteomes" id="UP001642483">
    <property type="component" value="Unassembled WGS sequence"/>
</dbReference>
<sequence length="209" mass="23904">MTDPRERSFFIGKSTPAEVRLLSKHLKTTKKEVFDKLVTVACMMLTSGDANHEMFSEATKSIEAEQIKHLYPGILTIVRRGACVPMNLLKEKDFLYDLSEMKIPEKFHGSLVSAVFGESRSSLDEAAYLGRPRLPSIEEFRWRVDVGISTTSLKRALEPTILCNIKTDQNESHTFEMSKEKFHELRYAVAEVLNHIQQLEKRSVLKIET</sequence>
<dbReference type="PANTHER" id="PTHR15666:SF1">
    <property type="entry name" value="COMM DOMAIN-CONTAINING PROTEIN 5"/>
    <property type="match status" value="1"/>
</dbReference>
<proteinExistence type="inferred from homology"/>
<dbReference type="PROSITE" id="PS51269">
    <property type="entry name" value="COMM"/>
    <property type="match status" value="1"/>
</dbReference>
<evidence type="ECO:0000256" key="2">
    <source>
        <dbReference type="ARBA" id="ARBA00093452"/>
    </source>
</evidence>
<protein>
    <recommendedName>
        <fullName evidence="1">COMM domain-containing protein 5</fullName>
    </recommendedName>
</protein>
<comment type="similarity">
    <text evidence="2">Belongs to the COMM domain-containing protein 5 family.</text>
</comment>
<evidence type="ECO:0000256" key="1">
    <source>
        <dbReference type="ARBA" id="ARBA00016556"/>
    </source>
</evidence>
<reference evidence="4 5" key="1">
    <citation type="submission" date="2024-02" db="EMBL/GenBank/DDBJ databases">
        <authorList>
            <person name="Daric V."/>
            <person name="Darras S."/>
        </authorList>
    </citation>
    <scope>NUCLEOTIDE SEQUENCE [LARGE SCALE GENOMIC DNA]</scope>
</reference>
<dbReference type="InterPro" id="IPR037357">
    <property type="entry name" value="COMMD5"/>
</dbReference>
<dbReference type="PANTHER" id="PTHR15666">
    <property type="entry name" value="COMM DOMAIN CONTAINING PROTEIN 5"/>
    <property type="match status" value="1"/>
</dbReference>
<evidence type="ECO:0000313" key="4">
    <source>
        <dbReference type="EMBL" id="CAK8673431.1"/>
    </source>
</evidence>
<evidence type="ECO:0000259" key="3">
    <source>
        <dbReference type="PROSITE" id="PS51269"/>
    </source>
</evidence>
<accession>A0ABP0F3L4</accession>
<organism evidence="4 5">
    <name type="scientific">Clavelina lepadiformis</name>
    <name type="common">Light-bulb sea squirt</name>
    <name type="synonym">Ascidia lepadiformis</name>
    <dbReference type="NCBI Taxonomy" id="159417"/>
    <lineage>
        <taxon>Eukaryota</taxon>
        <taxon>Metazoa</taxon>
        <taxon>Chordata</taxon>
        <taxon>Tunicata</taxon>
        <taxon>Ascidiacea</taxon>
        <taxon>Aplousobranchia</taxon>
        <taxon>Clavelinidae</taxon>
        <taxon>Clavelina</taxon>
    </lineage>
</organism>
<evidence type="ECO:0000313" key="5">
    <source>
        <dbReference type="Proteomes" id="UP001642483"/>
    </source>
</evidence>
<gene>
    <name evidence="4" type="ORF">CVLEPA_LOCUS3219</name>
</gene>
<dbReference type="EMBL" id="CAWYQH010000002">
    <property type="protein sequence ID" value="CAK8673431.1"/>
    <property type="molecule type" value="Genomic_DNA"/>
</dbReference>
<dbReference type="InterPro" id="IPR017920">
    <property type="entry name" value="COMM"/>
</dbReference>